<sequence>MKIIMLNSTTSPHCQTTEILLNTKNGNITTRVNISSGTMAQWTRRLTTNQEIPGSTPGSLTLEFPDQFGYIYSEFEDSLDQERHQNDNCRFQSGLFFQCYNTAKIDQTH</sequence>
<evidence type="ECO:0000313" key="1">
    <source>
        <dbReference type="EMBL" id="OAD80848.1"/>
    </source>
</evidence>
<organism evidence="1 2">
    <name type="scientific">Phycomyces blakesleeanus (strain ATCC 8743b / DSM 1359 / FGSC 10004 / NBRC 33097 / NRRL 1555)</name>
    <dbReference type="NCBI Taxonomy" id="763407"/>
    <lineage>
        <taxon>Eukaryota</taxon>
        <taxon>Fungi</taxon>
        <taxon>Fungi incertae sedis</taxon>
        <taxon>Mucoromycota</taxon>
        <taxon>Mucoromycotina</taxon>
        <taxon>Mucoromycetes</taxon>
        <taxon>Mucorales</taxon>
        <taxon>Phycomycetaceae</taxon>
        <taxon>Phycomyces</taxon>
    </lineage>
</organism>
<dbReference type="VEuPathDB" id="FungiDB:PHYBLDRAFT_161486"/>
<dbReference type="GeneID" id="28995315"/>
<dbReference type="OrthoDB" id="4368495at2759"/>
<dbReference type="EMBL" id="KV440971">
    <property type="protein sequence ID" value="OAD80848.1"/>
    <property type="molecule type" value="Genomic_DNA"/>
</dbReference>
<protein>
    <submittedName>
        <fullName evidence="1">Uncharacterized protein</fullName>
    </submittedName>
</protein>
<dbReference type="AlphaFoldDB" id="A0A167R4X0"/>
<evidence type="ECO:0000313" key="2">
    <source>
        <dbReference type="Proteomes" id="UP000077315"/>
    </source>
</evidence>
<accession>A0A167R4X0</accession>
<gene>
    <name evidence="1" type="ORF">PHYBLDRAFT_161486</name>
</gene>
<reference evidence="2" key="1">
    <citation type="submission" date="2015-06" db="EMBL/GenBank/DDBJ databases">
        <title>Expansion of signal transduction pathways in fungi by whole-genome duplication.</title>
        <authorList>
            <consortium name="DOE Joint Genome Institute"/>
            <person name="Corrochano L.M."/>
            <person name="Kuo A."/>
            <person name="Marcet-Houben M."/>
            <person name="Polaino S."/>
            <person name="Salamov A."/>
            <person name="Villalobos J.M."/>
            <person name="Alvarez M.I."/>
            <person name="Avalos J."/>
            <person name="Benito E.P."/>
            <person name="Benoit I."/>
            <person name="Burger G."/>
            <person name="Camino L.P."/>
            <person name="Canovas D."/>
            <person name="Cerda-Olmedo E."/>
            <person name="Cheng J.-F."/>
            <person name="Dominguez A."/>
            <person name="Elias M."/>
            <person name="Eslava A.P."/>
            <person name="Glaser F."/>
            <person name="Grimwood J."/>
            <person name="Gutierrez G."/>
            <person name="Heitman J."/>
            <person name="Henrissat B."/>
            <person name="Iturriaga E.A."/>
            <person name="Lang B.F."/>
            <person name="Lavin J.L."/>
            <person name="Lee S."/>
            <person name="Li W."/>
            <person name="Lindquist E."/>
            <person name="Lopez-Garcia S."/>
            <person name="Luque E.M."/>
            <person name="Marcos A.T."/>
            <person name="Martin J."/>
            <person name="McCluskey K."/>
            <person name="Medina H.R."/>
            <person name="Miralles-Duran A."/>
            <person name="Miyazaki A."/>
            <person name="Munoz-Torres E."/>
            <person name="Oguiza J.A."/>
            <person name="Ohm R."/>
            <person name="Olmedo M."/>
            <person name="Orejas M."/>
            <person name="Ortiz-Castellanos L."/>
            <person name="Pisabarro A.G."/>
            <person name="Rodriguez-Romero J."/>
            <person name="Ruiz-Herrera J."/>
            <person name="Ruiz-Vazquez R."/>
            <person name="Sanz C."/>
            <person name="Schackwitz W."/>
            <person name="Schmutz J."/>
            <person name="Shahriari M."/>
            <person name="Shelest E."/>
            <person name="Silva-Franco F."/>
            <person name="Soanes D."/>
            <person name="Syed K."/>
            <person name="Tagua V.G."/>
            <person name="Talbot N.J."/>
            <person name="Thon M."/>
            <person name="De vries R.P."/>
            <person name="Wiebenga A."/>
            <person name="Yadav J.S."/>
            <person name="Braun E.L."/>
            <person name="Baker S."/>
            <person name="Garre V."/>
            <person name="Horwitz B."/>
            <person name="Torres-Martinez S."/>
            <person name="Idnurm A."/>
            <person name="Herrera-Estrella A."/>
            <person name="Gabaldon T."/>
            <person name="Grigoriev I.V."/>
        </authorList>
    </citation>
    <scope>NUCLEOTIDE SEQUENCE [LARGE SCALE GENOMIC DNA]</scope>
    <source>
        <strain evidence="2">NRRL 1555(-)</strain>
    </source>
</reference>
<dbReference type="RefSeq" id="XP_018298888.1">
    <property type="nucleotide sequence ID" value="XM_018434409.1"/>
</dbReference>
<proteinExistence type="predicted"/>
<keyword evidence="2" id="KW-1185">Reference proteome</keyword>
<name>A0A167R4X0_PHYB8</name>
<dbReference type="InParanoid" id="A0A167R4X0"/>
<dbReference type="Proteomes" id="UP000077315">
    <property type="component" value="Unassembled WGS sequence"/>
</dbReference>